<evidence type="ECO:0000256" key="1">
    <source>
        <dbReference type="ARBA" id="ARBA00004141"/>
    </source>
</evidence>
<name>A0A6G1X9E0_9BACI</name>
<dbReference type="RefSeq" id="WP_153729396.1">
    <property type="nucleotide sequence ID" value="NZ_WJNH01000009.1"/>
</dbReference>
<dbReference type="InterPro" id="IPR040177">
    <property type="entry name" value="SLC30A9"/>
</dbReference>
<evidence type="ECO:0000256" key="5">
    <source>
        <dbReference type="ARBA" id="ARBA00023136"/>
    </source>
</evidence>
<dbReference type="Gene3D" id="3.30.70.1350">
    <property type="entry name" value="Cation efflux protein, cytoplasmic domain"/>
    <property type="match status" value="1"/>
</dbReference>
<evidence type="ECO:0000256" key="2">
    <source>
        <dbReference type="ARBA" id="ARBA00022448"/>
    </source>
</evidence>
<evidence type="ECO:0000256" key="6">
    <source>
        <dbReference type="SAM" id="Phobius"/>
    </source>
</evidence>
<feature type="transmembrane region" description="Helical" evidence="6">
    <location>
        <begin position="198"/>
        <end position="217"/>
    </location>
</feature>
<dbReference type="SUPFAM" id="SSF161111">
    <property type="entry name" value="Cation efflux protein transmembrane domain-like"/>
    <property type="match status" value="1"/>
</dbReference>
<dbReference type="GO" id="GO:0008324">
    <property type="term" value="F:monoatomic cation transmembrane transporter activity"/>
    <property type="evidence" value="ECO:0007669"/>
    <property type="project" value="InterPro"/>
</dbReference>
<dbReference type="GO" id="GO:0016020">
    <property type="term" value="C:membrane"/>
    <property type="evidence" value="ECO:0007669"/>
    <property type="project" value="UniProtKB-SubCell"/>
</dbReference>
<proteinExistence type="predicted"/>
<dbReference type="AlphaFoldDB" id="A0A6G1X9E0"/>
<gene>
    <name evidence="8" type="ORF">GH754_14575</name>
</gene>
<feature type="transmembrane region" description="Helical" evidence="6">
    <location>
        <begin position="170"/>
        <end position="192"/>
    </location>
</feature>
<organism evidence="8 9">
    <name type="scientific">Salinibacillus xinjiangensis</name>
    <dbReference type="NCBI Taxonomy" id="1229268"/>
    <lineage>
        <taxon>Bacteria</taxon>
        <taxon>Bacillati</taxon>
        <taxon>Bacillota</taxon>
        <taxon>Bacilli</taxon>
        <taxon>Bacillales</taxon>
        <taxon>Bacillaceae</taxon>
        <taxon>Salinibacillus</taxon>
    </lineage>
</organism>
<comment type="caution">
    <text evidence="8">The sequence shown here is derived from an EMBL/GenBank/DDBJ whole genome shotgun (WGS) entry which is preliminary data.</text>
</comment>
<feature type="domain" description="Cation efflux protein transmembrane" evidence="7">
    <location>
        <begin position="16"/>
        <end position="224"/>
    </location>
</feature>
<dbReference type="EMBL" id="WJNH01000009">
    <property type="protein sequence ID" value="MRG87516.1"/>
    <property type="molecule type" value="Genomic_DNA"/>
</dbReference>
<keyword evidence="4 6" id="KW-1133">Transmembrane helix</keyword>
<dbReference type="InterPro" id="IPR002524">
    <property type="entry name" value="Cation_efflux"/>
</dbReference>
<accession>A0A6G1X9E0</accession>
<dbReference type="InterPro" id="IPR036837">
    <property type="entry name" value="Cation_efflux_CTD_sf"/>
</dbReference>
<dbReference type="Gene3D" id="1.20.1510.10">
    <property type="entry name" value="Cation efflux protein transmembrane domain"/>
    <property type="match status" value="1"/>
</dbReference>
<evidence type="ECO:0000259" key="7">
    <source>
        <dbReference type="Pfam" id="PF01545"/>
    </source>
</evidence>
<evidence type="ECO:0000313" key="9">
    <source>
        <dbReference type="Proteomes" id="UP000480185"/>
    </source>
</evidence>
<protein>
    <submittedName>
        <fullName evidence="8">Cation diffusion facilitator family transporter</fullName>
    </submittedName>
</protein>
<keyword evidence="3 6" id="KW-0812">Transmembrane</keyword>
<feature type="transmembrane region" description="Helical" evidence="6">
    <location>
        <begin position="76"/>
        <end position="95"/>
    </location>
</feature>
<dbReference type="Proteomes" id="UP000480185">
    <property type="component" value="Unassembled WGS sequence"/>
</dbReference>
<keyword evidence="5 6" id="KW-0472">Membrane</keyword>
<comment type="subcellular location">
    <subcellularLocation>
        <location evidence="1">Membrane</location>
        <topology evidence="1">Multi-pass membrane protein</topology>
    </subcellularLocation>
</comment>
<evidence type="ECO:0000313" key="8">
    <source>
        <dbReference type="EMBL" id="MRG87516.1"/>
    </source>
</evidence>
<dbReference type="Pfam" id="PF01545">
    <property type="entry name" value="Cation_efflux"/>
    <property type="match status" value="1"/>
</dbReference>
<dbReference type="GO" id="GO:0006829">
    <property type="term" value="P:zinc ion transport"/>
    <property type="evidence" value="ECO:0007669"/>
    <property type="project" value="InterPro"/>
</dbReference>
<dbReference type="PANTHER" id="PTHR13414">
    <property type="entry name" value="HUEL-CATION TRANSPORTER"/>
    <property type="match status" value="1"/>
</dbReference>
<dbReference type="InterPro" id="IPR058533">
    <property type="entry name" value="Cation_efflux_TM"/>
</dbReference>
<feature type="transmembrane region" description="Helical" evidence="6">
    <location>
        <begin position="115"/>
        <end position="134"/>
    </location>
</feature>
<evidence type="ECO:0000256" key="4">
    <source>
        <dbReference type="ARBA" id="ARBA00022989"/>
    </source>
</evidence>
<dbReference type="OrthoDB" id="9806522at2"/>
<evidence type="ECO:0000256" key="3">
    <source>
        <dbReference type="ARBA" id="ARBA00022692"/>
    </source>
</evidence>
<dbReference type="PANTHER" id="PTHR13414:SF9">
    <property type="entry name" value="PROTON-COUPLED ZINC ANTIPORTER SLC30A9, MITOCHONDRIAL"/>
    <property type="match status" value="1"/>
</dbReference>
<reference evidence="8 9" key="1">
    <citation type="submission" date="2019-11" db="EMBL/GenBank/DDBJ databases">
        <authorList>
            <person name="Li J."/>
        </authorList>
    </citation>
    <scope>NUCLEOTIDE SEQUENCE [LARGE SCALE GENOMIC DNA]</scope>
    <source>
        <strain evidence="8 9">J4</strain>
    </source>
</reference>
<dbReference type="NCBIfam" id="TIGR01297">
    <property type="entry name" value="CDF"/>
    <property type="match status" value="1"/>
</dbReference>
<keyword evidence="9" id="KW-1185">Reference proteome</keyword>
<sequence length="327" mass="35441">MGFIQLLKKGNKSSGIAALGNTLLAIIKGIAAAISGSGAMFATTIHSIADAVNQGFVYFGSALAEKEPTKRFPTGFGRVVNLFVLVAVIVISIMAYETIHKGWEVIQHPEASTNLWLNVGVLIVSIIVDGYILIKTMKEIAHESRSSATGMQIIPESFKNIGYAAPPTRLVFYEDLVATFGSLIALIFVLVSHVTGQYFWDGIGTMLIGVLLIGIALKIGYDNTIGLIGVAAPARVEEKVVETIFNDKAVVDISKMRVVQEGRQYHVEAYIELKKGLSLAEADDIKFRVRDKVLGLPDIDDVVLGIIESDDKQTWQTDKNKGDDGSE</sequence>
<keyword evidence="2" id="KW-0813">Transport</keyword>
<dbReference type="SUPFAM" id="SSF160240">
    <property type="entry name" value="Cation efflux protein cytoplasmic domain-like"/>
    <property type="match status" value="1"/>
</dbReference>
<dbReference type="InterPro" id="IPR027469">
    <property type="entry name" value="Cation_efflux_TMD_sf"/>
</dbReference>